<dbReference type="HOGENOM" id="CLU_041889_0_0_6"/>
<evidence type="ECO:0000256" key="1">
    <source>
        <dbReference type="ARBA" id="ARBA00022679"/>
    </source>
</evidence>
<dbReference type="SUPFAM" id="SSF53756">
    <property type="entry name" value="UDP-Glycosyltransferase/glycogen phosphorylase"/>
    <property type="match status" value="1"/>
</dbReference>
<proteinExistence type="predicted"/>
<name>A0A059ZTF9_ACICK</name>
<dbReference type="eggNOG" id="COG0438">
    <property type="taxonomic scope" value="Bacteria"/>
</dbReference>
<dbReference type="GO" id="GO:0016757">
    <property type="term" value="F:glycosyltransferase activity"/>
    <property type="evidence" value="ECO:0007669"/>
    <property type="project" value="InterPro"/>
</dbReference>
<sequence length="537" mass="61208">MEQGLEYQSVGGEGTAGAPAALRVWLELRPALDGFYGIPQETRLLFSALASLEHLELSGFLQMSKRRLRGGVYGQKAHDTAESIQRASQVVVSLKGQTALDWKTTVVEWLQEQWADLRLRWRTWLTGQMATGRFDGSPFADYLWQELFGRSLPAAERERVLRHAQYRICAEPWRWMHLAGIERAQVLGRSRYPRVDTRGADIFIAQTPFPGRVRHETALVVHYHDAIPVLMPHTISDRAFHQASHYHALAANVRDGAWFACVSETTRQDLLRLFPEAETRSSTVYNMIPSHYHPTEPEPERIPGIVRRYSHVEFRGKSKTGGTAAGKLPWKTWALQRRFSSEEQRAEFLQRTLGPGNRFLLMVSTIEPRKNHARLLAAWEALHAEDPQLRLILVGHIGWDYEQALDAMIPWVEEGSLFLLQNVPSDSLRLLFRQALVTVCPSVGEGFDFSGIEAMRCAGVTAASDIPVHREVYGDATVYFDPYDTASLVQALRPLLYGSEAEARREALRERGVRHSERYLPERILPEWEAFLRRVRP</sequence>
<dbReference type="KEGG" id="acz:Acaty_c1028"/>
<keyword evidence="1 3" id="KW-0808">Transferase</keyword>
<gene>
    <name evidence="3" type="ORF">Acaty_c1028</name>
</gene>
<evidence type="ECO:0000313" key="4">
    <source>
        <dbReference type="Proteomes" id="UP000005522"/>
    </source>
</evidence>
<dbReference type="Pfam" id="PF00534">
    <property type="entry name" value="Glycos_transf_1"/>
    <property type="match status" value="1"/>
</dbReference>
<protein>
    <submittedName>
        <fullName evidence="3">Glycosyl transferase group 1</fullName>
    </submittedName>
</protein>
<dbReference type="RefSeq" id="WP_077272877.1">
    <property type="nucleotide sequence ID" value="NZ_CP005986.1"/>
</dbReference>
<feature type="domain" description="Glycosyl transferase family 1" evidence="2">
    <location>
        <begin position="354"/>
        <end position="504"/>
    </location>
</feature>
<dbReference type="AlphaFoldDB" id="A0A059ZTF9"/>
<dbReference type="EMBL" id="CP005986">
    <property type="protein sequence ID" value="AIA54900.1"/>
    <property type="molecule type" value="Genomic_DNA"/>
</dbReference>
<dbReference type="Gene3D" id="3.40.50.2000">
    <property type="entry name" value="Glycogen Phosphorylase B"/>
    <property type="match status" value="1"/>
</dbReference>
<dbReference type="Proteomes" id="UP000005522">
    <property type="component" value="Chromosome"/>
</dbReference>
<organism evidence="3 4">
    <name type="scientific">Acidithiobacillus caldus (strain ATCC 51756 / DSM 8584 / KU)</name>
    <dbReference type="NCBI Taxonomy" id="637389"/>
    <lineage>
        <taxon>Bacteria</taxon>
        <taxon>Pseudomonadati</taxon>
        <taxon>Pseudomonadota</taxon>
        <taxon>Acidithiobacillia</taxon>
        <taxon>Acidithiobacillales</taxon>
        <taxon>Acidithiobacillaceae</taxon>
        <taxon>Acidithiobacillus</taxon>
    </lineage>
</organism>
<dbReference type="CDD" id="cd03809">
    <property type="entry name" value="GT4_MtfB-like"/>
    <property type="match status" value="1"/>
</dbReference>
<dbReference type="PANTHER" id="PTHR46401">
    <property type="entry name" value="GLYCOSYLTRANSFERASE WBBK-RELATED"/>
    <property type="match status" value="1"/>
</dbReference>
<dbReference type="PANTHER" id="PTHR46401:SF2">
    <property type="entry name" value="GLYCOSYLTRANSFERASE WBBK-RELATED"/>
    <property type="match status" value="1"/>
</dbReference>
<accession>A0A059ZTF9</accession>
<evidence type="ECO:0000313" key="3">
    <source>
        <dbReference type="EMBL" id="AIA54900.1"/>
    </source>
</evidence>
<reference evidence="3 4" key="1">
    <citation type="journal article" date="2009" name="J. Bacteriol.">
        <title>Draft genome sequence of the extremely acidophilic bacterium Acidithiobacillus caldus ATCC 51756 reveals metabolic versatility in the genus Acidithiobacillus.</title>
        <authorList>
            <person name="Valdes J."/>
            <person name="Quatrini R."/>
            <person name="Hallberg K."/>
            <person name="Dopson M."/>
            <person name="Valenzuela P.D."/>
            <person name="Holmes D.S."/>
        </authorList>
    </citation>
    <scope>NUCLEOTIDE SEQUENCE [LARGE SCALE GENOMIC DNA]</scope>
    <source>
        <strain evidence="4">ATCC 51756 / DSM 8584 / KU</strain>
    </source>
</reference>
<dbReference type="InterPro" id="IPR001296">
    <property type="entry name" value="Glyco_trans_1"/>
</dbReference>
<evidence type="ECO:0000259" key="2">
    <source>
        <dbReference type="Pfam" id="PF00534"/>
    </source>
</evidence>